<dbReference type="EMBL" id="LECW02000024">
    <property type="protein sequence ID" value="KRT92937.1"/>
    <property type="molecule type" value="Genomic_DNA"/>
</dbReference>
<dbReference type="GO" id="GO:0016020">
    <property type="term" value="C:membrane"/>
    <property type="evidence" value="ECO:0007669"/>
    <property type="project" value="UniProtKB-SubCell"/>
</dbReference>
<feature type="transmembrane region" description="Helical" evidence="5">
    <location>
        <begin position="387"/>
        <end position="405"/>
    </location>
</feature>
<feature type="transmembrane region" description="Helical" evidence="5">
    <location>
        <begin position="46"/>
        <end position="63"/>
    </location>
</feature>
<reference evidence="8 10" key="3">
    <citation type="submission" date="2023-03" db="EMBL/GenBank/DDBJ databases">
        <title>Agriculturally important microbes genome sequencing.</title>
        <authorList>
            <person name="Dunlap C."/>
        </authorList>
    </citation>
    <scope>NUCLEOTIDE SEQUENCE [LARGE SCALE GENOMIC DNA]</scope>
    <source>
        <strain evidence="8 10">CBP-3203</strain>
    </source>
</reference>
<evidence type="ECO:0000256" key="4">
    <source>
        <dbReference type="ARBA" id="ARBA00023136"/>
    </source>
</evidence>
<feature type="transmembrane region" description="Helical" evidence="5">
    <location>
        <begin position="195"/>
        <end position="215"/>
    </location>
</feature>
<gene>
    <name evidence="7" type="ORF">AB447_220585</name>
    <name evidence="8" type="ORF">P8828_17380</name>
</gene>
<evidence type="ECO:0000313" key="9">
    <source>
        <dbReference type="Proteomes" id="UP000036168"/>
    </source>
</evidence>
<evidence type="ECO:0000313" key="10">
    <source>
        <dbReference type="Proteomes" id="UP001341297"/>
    </source>
</evidence>
<protein>
    <submittedName>
        <fullName evidence="8">APC family permease</fullName>
    </submittedName>
    <submittedName>
        <fullName evidence="7">Putrescine importer PuuP</fullName>
    </submittedName>
</protein>
<evidence type="ECO:0000313" key="8">
    <source>
        <dbReference type="EMBL" id="MEC0486561.1"/>
    </source>
</evidence>
<feature type="transmembrane region" description="Helical" evidence="5">
    <location>
        <begin position="269"/>
        <end position="297"/>
    </location>
</feature>
<dbReference type="PIRSF" id="PIRSF006060">
    <property type="entry name" value="AA_transporter"/>
    <property type="match status" value="1"/>
</dbReference>
<accession>A0A0T6BMQ7</accession>
<feature type="domain" description="Amino acid permease/ SLC12A" evidence="6">
    <location>
        <begin position="18"/>
        <end position="407"/>
    </location>
</feature>
<dbReference type="STRING" id="1664069.BGLY_2433"/>
<dbReference type="Gene3D" id="1.20.1740.10">
    <property type="entry name" value="Amino acid/polyamine transporter I"/>
    <property type="match status" value="1"/>
</dbReference>
<feature type="transmembrane region" description="Helical" evidence="5">
    <location>
        <begin position="149"/>
        <end position="175"/>
    </location>
</feature>
<comment type="caution">
    <text evidence="7">The sequence shown here is derived from an EMBL/GenBank/DDBJ whole genome shotgun (WGS) entry which is preliminary data.</text>
</comment>
<feature type="transmembrane region" description="Helical" evidence="5">
    <location>
        <begin position="227"/>
        <end position="249"/>
    </location>
</feature>
<dbReference type="Proteomes" id="UP000036168">
    <property type="component" value="Unassembled WGS sequence"/>
</dbReference>
<evidence type="ECO:0000259" key="6">
    <source>
        <dbReference type="Pfam" id="PF00324"/>
    </source>
</evidence>
<feature type="transmembrane region" description="Helical" evidence="5">
    <location>
        <begin position="351"/>
        <end position="375"/>
    </location>
</feature>
<name>A0A0T6BMQ7_9BACI</name>
<sequence length="448" mass="48996">MKNETALKRSLSLLPLVVIGLAYMDPLVVFDSYGVVAQMTKGHVPAAYILTVAALLLTALSYGKMAKAYPKAGSAYTYAFESIHPRAGFIAGWTIMLDYLFLPMVNFAIGSAYLSAAFPEVPHGFWVILLASAITAVNILGIKLTASITALFVTFQVIVALTFAGFMIAGLSSGLGSGELVSAAPFYQPDMEPSLIVSGATILCFSFLGFDAISTMSEETIQPKKNIPLAIFLTVAIGGVLFTAISYFMQQIYPHYESFRHADSASLEIAYYAGGAFLRSFFLAGTMVAVISSSLSSHASASRLLYAMGRDSSLPKRFFGYIHPTLKTPVFNIVFIGLISLTAMIGELEVIYSFISFGALIGFIFVHLSVIAHYYIRRRQKGLLDTLRYLILPFLGAAFCGWLLLSISKNALIIGAVWLIAGFLYFWFRVRSLPDITFGFDRDYDQKR</sequence>
<dbReference type="EMBL" id="JARRTL010000019">
    <property type="protein sequence ID" value="MEC0486561.1"/>
    <property type="molecule type" value="Genomic_DNA"/>
</dbReference>
<dbReference type="Pfam" id="PF00324">
    <property type="entry name" value="AA_permease"/>
    <property type="match status" value="1"/>
</dbReference>
<keyword evidence="4 5" id="KW-0472">Membrane</keyword>
<dbReference type="GO" id="GO:0055085">
    <property type="term" value="P:transmembrane transport"/>
    <property type="evidence" value="ECO:0007669"/>
    <property type="project" value="InterPro"/>
</dbReference>
<dbReference type="PANTHER" id="PTHR42770:SF8">
    <property type="entry name" value="PUTRESCINE IMPORTER PUUP"/>
    <property type="match status" value="1"/>
</dbReference>
<reference evidence="7 9" key="1">
    <citation type="journal article" date="2015" name="Int. J. Syst. Evol. Microbiol.">
        <title>Bacillus glycinifermentans sp. nov., isolated from fermented soybean paste.</title>
        <authorList>
            <person name="Kim S.J."/>
            <person name="Dunlap C.A."/>
            <person name="Kwon S.W."/>
            <person name="Rooney A.P."/>
        </authorList>
    </citation>
    <scope>NUCLEOTIDE SEQUENCE [LARGE SCALE GENOMIC DNA]</scope>
    <source>
        <strain evidence="7 9">GO-13</strain>
    </source>
</reference>
<dbReference type="Proteomes" id="UP001341297">
    <property type="component" value="Unassembled WGS sequence"/>
</dbReference>
<dbReference type="InterPro" id="IPR050367">
    <property type="entry name" value="APC_superfamily"/>
</dbReference>
<feature type="transmembrane region" description="Helical" evidence="5">
    <location>
        <begin position="411"/>
        <end position="428"/>
    </location>
</feature>
<dbReference type="OrthoDB" id="9762947at2"/>
<dbReference type="InterPro" id="IPR004841">
    <property type="entry name" value="AA-permease/SLC12A_dom"/>
</dbReference>
<dbReference type="PANTHER" id="PTHR42770">
    <property type="entry name" value="AMINO ACID TRANSPORTER-RELATED"/>
    <property type="match status" value="1"/>
</dbReference>
<feature type="transmembrane region" description="Helical" evidence="5">
    <location>
        <begin position="124"/>
        <end position="142"/>
    </location>
</feature>
<keyword evidence="10" id="KW-1185">Reference proteome</keyword>
<proteinExistence type="predicted"/>
<comment type="subcellular location">
    <subcellularLocation>
        <location evidence="1">Membrane</location>
        <topology evidence="1">Multi-pass membrane protein</topology>
    </subcellularLocation>
</comment>
<evidence type="ECO:0000256" key="1">
    <source>
        <dbReference type="ARBA" id="ARBA00004141"/>
    </source>
</evidence>
<evidence type="ECO:0000256" key="5">
    <source>
        <dbReference type="SAM" id="Phobius"/>
    </source>
</evidence>
<reference evidence="7" key="2">
    <citation type="submission" date="2015-10" db="EMBL/GenBank/DDBJ databases">
        <authorList>
            <person name="Gilbert D.G."/>
        </authorList>
    </citation>
    <scope>NUCLEOTIDE SEQUENCE</scope>
    <source>
        <strain evidence="7">GO-13</strain>
    </source>
</reference>
<evidence type="ECO:0000256" key="2">
    <source>
        <dbReference type="ARBA" id="ARBA00022692"/>
    </source>
</evidence>
<feature type="transmembrane region" description="Helical" evidence="5">
    <location>
        <begin position="318"/>
        <end position="345"/>
    </location>
</feature>
<evidence type="ECO:0000313" key="7">
    <source>
        <dbReference type="EMBL" id="KRT92937.1"/>
    </source>
</evidence>
<keyword evidence="3 5" id="KW-1133">Transmembrane helix</keyword>
<dbReference type="AlphaFoldDB" id="A0A0T6BMQ7"/>
<evidence type="ECO:0000256" key="3">
    <source>
        <dbReference type="ARBA" id="ARBA00022989"/>
    </source>
</evidence>
<organism evidence="7 9">
    <name type="scientific">Bacillus glycinifermentans</name>
    <dbReference type="NCBI Taxonomy" id="1664069"/>
    <lineage>
        <taxon>Bacteria</taxon>
        <taxon>Bacillati</taxon>
        <taxon>Bacillota</taxon>
        <taxon>Bacilli</taxon>
        <taxon>Bacillales</taxon>
        <taxon>Bacillaceae</taxon>
        <taxon>Bacillus</taxon>
    </lineage>
</organism>
<keyword evidence="2 5" id="KW-0812">Transmembrane</keyword>
<dbReference type="RefSeq" id="WP_048353404.1">
    <property type="nucleotide sequence ID" value="NZ_CP023481.1"/>
</dbReference>